<dbReference type="PANTHER" id="PTHR10371">
    <property type="entry name" value="NADH DEHYDROGENASE UBIQUINONE FLAVOPROTEIN 2, MITOCHONDRIAL"/>
    <property type="match status" value="1"/>
</dbReference>
<evidence type="ECO:0000256" key="7">
    <source>
        <dbReference type="PIRSR" id="PIRSR000216-1"/>
    </source>
</evidence>
<feature type="binding site" evidence="7">
    <location>
        <position position="126"/>
    </location>
    <ligand>
        <name>[2Fe-2S] cluster</name>
        <dbReference type="ChEBI" id="CHEBI:190135"/>
    </ligand>
</feature>
<name>A0A0F3GVQ1_9BACT</name>
<evidence type="ECO:0000256" key="6">
    <source>
        <dbReference type="ARBA" id="ARBA00034078"/>
    </source>
</evidence>
<dbReference type="Gene3D" id="3.40.30.10">
    <property type="entry name" value="Glutaredoxin"/>
    <property type="match status" value="1"/>
</dbReference>
<feature type="binding site" evidence="7">
    <location>
        <position position="130"/>
    </location>
    <ligand>
        <name>[2Fe-2S] cluster</name>
        <dbReference type="ChEBI" id="CHEBI:190135"/>
    </ligand>
</feature>
<protein>
    <submittedName>
        <fullName evidence="8">NADH:ubiquinone oxidoreductase, 24 kDa subunit</fullName>
        <ecNumber evidence="8">1.6.-.-</ecNumber>
    </submittedName>
</protein>
<comment type="cofactor">
    <cofactor evidence="6">
        <name>[2Fe-2S] cluster</name>
        <dbReference type="ChEBI" id="CHEBI:190135"/>
    </cofactor>
</comment>
<evidence type="ECO:0000256" key="3">
    <source>
        <dbReference type="ARBA" id="ARBA00022723"/>
    </source>
</evidence>
<sequence>MTMDDTKSEALRGRIEEIKGRYPTHQAAVLPSLYAVQEVYGWLSEEAMREVSAHTAVPAAEIKGVATFYAMYKTRPMGRHIIQLCTNISCMIAGSDDLVEALRQEYALEPGSTTGDSRFSLVLMECIGACGTAPAMMVDTTAYDSLTREKMLAILQEYR</sequence>
<dbReference type="FunFam" id="1.10.10.1590:FF:000001">
    <property type="entry name" value="NADH-quinone oxidoreductase subunit E"/>
    <property type="match status" value="1"/>
</dbReference>
<feature type="binding site" evidence="7">
    <location>
        <position position="90"/>
    </location>
    <ligand>
        <name>[2Fe-2S] cluster</name>
        <dbReference type="ChEBI" id="CHEBI:190135"/>
    </ligand>
</feature>
<dbReference type="InterPro" id="IPR002023">
    <property type="entry name" value="NuoE-like"/>
</dbReference>
<keyword evidence="8" id="KW-0560">Oxidoreductase</keyword>
<keyword evidence="9" id="KW-1185">Reference proteome</keyword>
<keyword evidence="8" id="KW-0830">Ubiquinone</keyword>
<dbReference type="PIRSF" id="PIRSF000216">
    <property type="entry name" value="NADH_DH_24kDa"/>
    <property type="match status" value="1"/>
</dbReference>
<dbReference type="AlphaFoldDB" id="A0A0F3GVQ1"/>
<evidence type="ECO:0000313" key="8">
    <source>
        <dbReference type="EMBL" id="KJU85976.1"/>
    </source>
</evidence>
<evidence type="ECO:0000256" key="5">
    <source>
        <dbReference type="ARBA" id="ARBA00023014"/>
    </source>
</evidence>
<dbReference type="GO" id="GO:0003954">
    <property type="term" value="F:NADH dehydrogenase activity"/>
    <property type="evidence" value="ECO:0007669"/>
    <property type="project" value="TreeGrafter"/>
</dbReference>
<dbReference type="NCBIfam" id="NF005722">
    <property type="entry name" value="PRK07539.1-2"/>
    <property type="match status" value="1"/>
</dbReference>
<organism evidence="8 9">
    <name type="scientific">Candidatus Magnetobacterium bavaricum</name>
    <dbReference type="NCBI Taxonomy" id="29290"/>
    <lineage>
        <taxon>Bacteria</taxon>
        <taxon>Pseudomonadati</taxon>
        <taxon>Nitrospirota</taxon>
        <taxon>Thermodesulfovibrionia</taxon>
        <taxon>Thermodesulfovibrionales</taxon>
        <taxon>Candidatus Magnetobacteriaceae</taxon>
        <taxon>Candidatus Magnetobacterium</taxon>
    </lineage>
</organism>
<dbReference type="GO" id="GO:0046872">
    <property type="term" value="F:metal ion binding"/>
    <property type="evidence" value="ECO:0007669"/>
    <property type="project" value="UniProtKB-KW"/>
</dbReference>
<keyword evidence="2 7" id="KW-0001">2Fe-2S</keyword>
<dbReference type="SUPFAM" id="SSF52833">
    <property type="entry name" value="Thioredoxin-like"/>
    <property type="match status" value="1"/>
</dbReference>
<evidence type="ECO:0000256" key="4">
    <source>
        <dbReference type="ARBA" id="ARBA00023004"/>
    </source>
</evidence>
<dbReference type="Gene3D" id="1.10.10.1590">
    <property type="entry name" value="NADH-quinone oxidoreductase subunit E"/>
    <property type="match status" value="1"/>
</dbReference>
<evidence type="ECO:0000313" key="9">
    <source>
        <dbReference type="Proteomes" id="UP000033423"/>
    </source>
</evidence>
<keyword evidence="4 7" id="KW-0408">Iron</keyword>
<dbReference type="Proteomes" id="UP000033423">
    <property type="component" value="Unassembled WGS sequence"/>
</dbReference>
<comment type="caution">
    <text evidence="8">The sequence shown here is derived from an EMBL/GenBank/DDBJ whole genome shotgun (WGS) entry which is preliminary data.</text>
</comment>
<proteinExistence type="inferred from homology"/>
<accession>A0A0F3GVQ1</accession>
<comment type="cofactor">
    <cofactor evidence="7">
        <name>[2Fe-2S] cluster</name>
        <dbReference type="ChEBI" id="CHEBI:190135"/>
    </cofactor>
    <text evidence="7">Binds 1 [2Fe-2S] cluster.</text>
</comment>
<evidence type="ECO:0000256" key="1">
    <source>
        <dbReference type="ARBA" id="ARBA00010643"/>
    </source>
</evidence>
<dbReference type="EC" id="1.6.-.-" evidence="8"/>
<keyword evidence="5 7" id="KW-0411">Iron-sulfur</keyword>
<gene>
    <name evidence="8" type="ORF">MBAV_001820</name>
</gene>
<feature type="binding site" evidence="7">
    <location>
        <position position="85"/>
    </location>
    <ligand>
        <name>[2Fe-2S] cluster</name>
        <dbReference type="ChEBI" id="CHEBI:190135"/>
    </ligand>
</feature>
<reference evidence="8 9" key="1">
    <citation type="submission" date="2015-02" db="EMBL/GenBank/DDBJ databases">
        <title>Single-cell genomics of uncultivated deep-branching MTB reveals a conserved set of magnetosome genes.</title>
        <authorList>
            <person name="Kolinko S."/>
            <person name="Richter M."/>
            <person name="Glockner F.O."/>
            <person name="Brachmann A."/>
            <person name="Schuler D."/>
        </authorList>
    </citation>
    <scope>NUCLEOTIDE SEQUENCE [LARGE SCALE GENOMIC DNA]</scope>
    <source>
        <strain evidence="8">TM-1</strain>
    </source>
</reference>
<dbReference type="InterPro" id="IPR042128">
    <property type="entry name" value="NuoE_dom"/>
</dbReference>
<dbReference type="CDD" id="cd03064">
    <property type="entry name" value="TRX_Fd_NuoE"/>
    <property type="match status" value="1"/>
</dbReference>
<dbReference type="NCBIfam" id="TIGR01958">
    <property type="entry name" value="nuoE_fam"/>
    <property type="match status" value="1"/>
</dbReference>
<comment type="similarity">
    <text evidence="1">Belongs to the complex I 24 kDa subunit family.</text>
</comment>
<dbReference type="GO" id="GO:0051537">
    <property type="term" value="F:2 iron, 2 sulfur cluster binding"/>
    <property type="evidence" value="ECO:0007669"/>
    <property type="project" value="UniProtKB-KW"/>
</dbReference>
<dbReference type="Pfam" id="PF01257">
    <property type="entry name" value="2Fe-2S_thioredx"/>
    <property type="match status" value="1"/>
</dbReference>
<dbReference type="EMBL" id="LACI01000783">
    <property type="protein sequence ID" value="KJU85976.1"/>
    <property type="molecule type" value="Genomic_DNA"/>
</dbReference>
<dbReference type="InterPro" id="IPR036249">
    <property type="entry name" value="Thioredoxin-like_sf"/>
</dbReference>
<dbReference type="PANTHER" id="PTHR10371:SF3">
    <property type="entry name" value="NADH DEHYDROGENASE [UBIQUINONE] FLAVOPROTEIN 2, MITOCHONDRIAL"/>
    <property type="match status" value="1"/>
</dbReference>
<keyword evidence="3 7" id="KW-0479">Metal-binding</keyword>
<dbReference type="InterPro" id="IPR041921">
    <property type="entry name" value="NuoE_N"/>
</dbReference>
<evidence type="ECO:0000256" key="2">
    <source>
        <dbReference type="ARBA" id="ARBA00022714"/>
    </source>
</evidence>